<sequence length="303" mass="34221">EILMAAPKIPEMFLKALKRKQITTVSSTVSIDAKMATEEKRPKKEAEPENEKPEKVGSESIREAESAAVEATVETSTDLFSLVRDAEWRTALEGEFKKPYIANIEKELEKERKAGKTVYPPRDEIFAALNITPLKRVRVVLIGQDPYHNVDQAHGLCFSVKRGVKPPPSLKNIYKELTTDVEGFKAPDHGFLENWARQGILMLNAALTVREHEANSHSKYGWYTLTDKIISIVSKETEGVVFLLWGGFAHKKESLVDRKKHTIVKTAHPSPLSARHFMGCKCFSKVNDHLKEYGKEPINWADL</sequence>
<comment type="caution">
    <text evidence="11">The sequence shown here is derived from an EMBL/GenBank/DDBJ whole genome shotgun (WGS) entry which is preliminary data.</text>
</comment>
<feature type="region of interest" description="Disordered" evidence="9">
    <location>
        <begin position="28"/>
        <end position="63"/>
    </location>
</feature>
<evidence type="ECO:0000256" key="4">
    <source>
        <dbReference type="ARBA" id="ARBA00022763"/>
    </source>
</evidence>
<dbReference type="FunFam" id="3.40.470.10:FF:000001">
    <property type="entry name" value="Uracil-DNA glycosylase"/>
    <property type="match status" value="1"/>
</dbReference>
<dbReference type="SMART" id="SM00987">
    <property type="entry name" value="UreE_C"/>
    <property type="match status" value="1"/>
</dbReference>
<dbReference type="Gene3D" id="3.40.470.10">
    <property type="entry name" value="Uracil-DNA glycosylase-like domain"/>
    <property type="match status" value="1"/>
</dbReference>
<keyword evidence="5 8" id="KW-0378">Hydrolase</keyword>
<dbReference type="GO" id="GO:0005739">
    <property type="term" value="C:mitochondrion"/>
    <property type="evidence" value="ECO:0007669"/>
    <property type="project" value="TreeGrafter"/>
</dbReference>
<dbReference type="GO" id="GO:0005634">
    <property type="term" value="C:nucleus"/>
    <property type="evidence" value="ECO:0007669"/>
    <property type="project" value="TreeGrafter"/>
</dbReference>
<evidence type="ECO:0000256" key="9">
    <source>
        <dbReference type="SAM" id="MobiDB-lite"/>
    </source>
</evidence>
<dbReference type="NCBIfam" id="TIGR00628">
    <property type="entry name" value="ung"/>
    <property type="match status" value="1"/>
</dbReference>
<evidence type="ECO:0000256" key="3">
    <source>
        <dbReference type="ARBA" id="ARBA00012030"/>
    </source>
</evidence>
<protein>
    <recommendedName>
        <fullName evidence="3 8">Uracil-DNA glycosylase</fullName>
        <ecNumber evidence="3 8">3.2.2.27</ecNumber>
    </recommendedName>
</protein>
<comment type="catalytic activity">
    <reaction evidence="1 8">
        <text>Hydrolyzes single-stranded DNA or mismatched double-stranded DNA and polynucleotides, releasing free uracil.</text>
        <dbReference type="EC" id="3.2.2.27"/>
    </reaction>
</comment>
<comment type="similarity">
    <text evidence="2 8">Belongs to the uracil-DNA glycosylase (UDG) superfamily. UNG family.</text>
</comment>
<evidence type="ECO:0000256" key="6">
    <source>
        <dbReference type="ARBA" id="ARBA00023204"/>
    </source>
</evidence>
<feature type="compositionally biased region" description="Basic and acidic residues" evidence="9">
    <location>
        <begin position="35"/>
        <end position="63"/>
    </location>
</feature>
<dbReference type="NCBIfam" id="NF003592">
    <property type="entry name" value="PRK05254.1-5"/>
    <property type="match status" value="1"/>
</dbReference>
<dbReference type="InterPro" id="IPR018085">
    <property type="entry name" value="Ura-DNA_Glyclase_AS"/>
</dbReference>
<organism evidence="11 12">
    <name type="scientific">Pristionchus entomophagus</name>
    <dbReference type="NCBI Taxonomy" id="358040"/>
    <lineage>
        <taxon>Eukaryota</taxon>
        <taxon>Metazoa</taxon>
        <taxon>Ecdysozoa</taxon>
        <taxon>Nematoda</taxon>
        <taxon>Chromadorea</taxon>
        <taxon>Rhabditida</taxon>
        <taxon>Rhabditina</taxon>
        <taxon>Diplogasteromorpha</taxon>
        <taxon>Diplogasteroidea</taxon>
        <taxon>Neodiplogasteridae</taxon>
        <taxon>Pristionchus</taxon>
    </lineage>
</organism>
<dbReference type="PANTHER" id="PTHR11264">
    <property type="entry name" value="URACIL-DNA GLYCOSYLASE"/>
    <property type="match status" value="1"/>
</dbReference>
<evidence type="ECO:0000256" key="1">
    <source>
        <dbReference type="ARBA" id="ARBA00001400"/>
    </source>
</evidence>
<dbReference type="GO" id="GO:0004844">
    <property type="term" value="F:uracil DNA N-glycosylase activity"/>
    <property type="evidence" value="ECO:0007669"/>
    <property type="project" value="UniProtKB-UniRule"/>
</dbReference>
<evidence type="ECO:0000256" key="8">
    <source>
        <dbReference type="RuleBase" id="RU003780"/>
    </source>
</evidence>
<dbReference type="Pfam" id="PF03167">
    <property type="entry name" value="UDG"/>
    <property type="match status" value="1"/>
</dbReference>
<dbReference type="SUPFAM" id="SSF52141">
    <property type="entry name" value="Uracil-DNA glycosylase-like"/>
    <property type="match status" value="1"/>
</dbReference>
<feature type="non-terminal residue" evidence="11">
    <location>
        <position position="1"/>
    </location>
</feature>
<evidence type="ECO:0000256" key="5">
    <source>
        <dbReference type="ARBA" id="ARBA00022801"/>
    </source>
</evidence>
<evidence type="ECO:0000313" key="12">
    <source>
        <dbReference type="Proteomes" id="UP001432027"/>
    </source>
</evidence>
<dbReference type="PANTHER" id="PTHR11264:SF7">
    <property type="entry name" value="URACIL-DNA GLYCOSYLASE"/>
    <property type="match status" value="1"/>
</dbReference>
<dbReference type="EC" id="3.2.2.27" evidence="3 8"/>
<feature type="domain" description="Uracil-DNA glycosylase-like" evidence="10">
    <location>
        <begin position="130"/>
        <end position="290"/>
    </location>
</feature>
<keyword evidence="6 8" id="KW-0234">DNA repair</keyword>
<accession>A0AAV5T6Z4</accession>
<gene>
    <name evidence="11" type="ORF">PENTCL1PPCAC_12108</name>
</gene>
<dbReference type="Proteomes" id="UP001432027">
    <property type="component" value="Unassembled WGS sequence"/>
</dbReference>
<proteinExistence type="inferred from homology"/>
<dbReference type="InterPro" id="IPR036895">
    <property type="entry name" value="Uracil-DNA_glycosylase-like_sf"/>
</dbReference>
<evidence type="ECO:0000256" key="2">
    <source>
        <dbReference type="ARBA" id="ARBA00008184"/>
    </source>
</evidence>
<reference evidence="11" key="1">
    <citation type="submission" date="2023-10" db="EMBL/GenBank/DDBJ databases">
        <title>Genome assembly of Pristionchus species.</title>
        <authorList>
            <person name="Yoshida K."/>
            <person name="Sommer R.J."/>
        </authorList>
    </citation>
    <scope>NUCLEOTIDE SEQUENCE</scope>
    <source>
        <strain evidence="11">RS0144</strain>
    </source>
</reference>
<evidence type="ECO:0000259" key="10">
    <source>
        <dbReference type="SMART" id="SM00986"/>
    </source>
</evidence>
<feature type="active site" description="Proton acceptor" evidence="7">
    <location>
        <position position="145"/>
    </location>
</feature>
<evidence type="ECO:0000313" key="11">
    <source>
        <dbReference type="EMBL" id="GMS89933.1"/>
    </source>
</evidence>
<evidence type="ECO:0000256" key="7">
    <source>
        <dbReference type="PROSITE-ProRule" id="PRU10072"/>
    </source>
</evidence>
<dbReference type="PROSITE" id="PS00130">
    <property type="entry name" value="U_DNA_GLYCOSYLASE"/>
    <property type="match status" value="1"/>
</dbReference>
<dbReference type="NCBIfam" id="NF003589">
    <property type="entry name" value="PRK05254.1-2"/>
    <property type="match status" value="1"/>
</dbReference>
<dbReference type="EMBL" id="BTSX01000003">
    <property type="protein sequence ID" value="GMS89933.1"/>
    <property type="molecule type" value="Genomic_DNA"/>
</dbReference>
<dbReference type="InterPro" id="IPR005122">
    <property type="entry name" value="Uracil-DNA_glycosylase-like"/>
</dbReference>
<dbReference type="GO" id="GO:0097510">
    <property type="term" value="P:base-excision repair, AP site formation via deaminated base removal"/>
    <property type="evidence" value="ECO:0007669"/>
    <property type="project" value="TreeGrafter"/>
</dbReference>
<keyword evidence="12" id="KW-1185">Reference proteome</keyword>
<dbReference type="NCBIfam" id="NF003588">
    <property type="entry name" value="PRK05254.1-1"/>
    <property type="match status" value="1"/>
</dbReference>
<dbReference type="HAMAP" id="MF_00148">
    <property type="entry name" value="UDG"/>
    <property type="match status" value="1"/>
</dbReference>
<dbReference type="CDD" id="cd10027">
    <property type="entry name" value="UDG-F1-like"/>
    <property type="match status" value="1"/>
</dbReference>
<dbReference type="AlphaFoldDB" id="A0AAV5T6Z4"/>
<comment type="function">
    <text evidence="8">Excises uracil residues from the DNA which can arise as a result of misincorporation of dUMP residues by DNA polymerase or due to deamination of cytosine.</text>
</comment>
<dbReference type="SMART" id="SM00986">
    <property type="entry name" value="UDG"/>
    <property type="match status" value="1"/>
</dbReference>
<dbReference type="NCBIfam" id="NF003591">
    <property type="entry name" value="PRK05254.1-4"/>
    <property type="match status" value="1"/>
</dbReference>
<keyword evidence="4 8" id="KW-0227">DNA damage</keyword>
<name>A0AAV5T6Z4_9BILA</name>
<dbReference type="InterPro" id="IPR002043">
    <property type="entry name" value="UDG_fam1"/>
</dbReference>